<dbReference type="GeneID" id="98143516"/>
<gene>
    <name evidence="2" type="ORF">BJX67DRAFT_346731</name>
</gene>
<accession>A0ABR4LZP2</accession>
<dbReference type="Proteomes" id="UP001610432">
    <property type="component" value="Unassembled WGS sequence"/>
</dbReference>
<keyword evidence="1" id="KW-0472">Membrane</keyword>
<dbReference type="RefSeq" id="XP_070888633.1">
    <property type="nucleotide sequence ID" value="XM_071028444.1"/>
</dbReference>
<reference evidence="2 3" key="1">
    <citation type="submission" date="2024-07" db="EMBL/GenBank/DDBJ databases">
        <title>Section-level genome sequencing and comparative genomics of Aspergillus sections Usti and Cavernicolus.</title>
        <authorList>
            <consortium name="Lawrence Berkeley National Laboratory"/>
            <person name="Nybo J.L."/>
            <person name="Vesth T.C."/>
            <person name="Theobald S."/>
            <person name="Frisvad J.C."/>
            <person name="Larsen T.O."/>
            <person name="Kjaerboelling I."/>
            <person name="Rothschild-Mancinelli K."/>
            <person name="Lyhne E.K."/>
            <person name="Kogle M.E."/>
            <person name="Barry K."/>
            <person name="Clum A."/>
            <person name="Na H."/>
            <person name="Ledsgaard L."/>
            <person name="Lin J."/>
            <person name="Lipzen A."/>
            <person name="Kuo A."/>
            <person name="Riley R."/>
            <person name="Mondo S."/>
            <person name="Labutti K."/>
            <person name="Haridas S."/>
            <person name="Pangalinan J."/>
            <person name="Salamov A.A."/>
            <person name="Simmons B.A."/>
            <person name="Magnuson J.K."/>
            <person name="Chen J."/>
            <person name="Drula E."/>
            <person name="Henrissat B."/>
            <person name="Wiebenga A."/>
            <person name="Lubbers R.J."/>
            <person name="Gomes A.C."/>
            <person name="Macurrencykelacurrency M.R."/>
            <person name="Stajich J."/>
            <person name="Grigoriev I.V."/>
            <person name="Mortensen U.H."/>
            <person name="De Vries R.P."/>
            <person name="Baker S.E."/>
            <person name="Andersen M.R."/>
        </authorList>
    </citation>
    <scope>NUCLEOTIDE SEQUENCE [LARGE SCALE GENOMIC DNA]</scope>
    <source>
        <strain evidence="2 3">CBS 449.75</strain>
    </source>
</reference>
<dbReference type="EMBL" id="JBFXLQ010000008">
    <property type="protein sequence ID" value="KAL2869654.1"/>
    <property type="molecule type" value="Genomic_DNA"/>
</dbReference>
<feature type="transmembrane region" description="Helical" evidence="1">
    <location>
        <begin position="116"/>
        <end position="136"/>
    </location>
</feature>
<organism evidence="2 3">
    <name type="scientific">Aspergillus lucknowensis</name>
    <dbReference type="NCBI Taxonomy" id="176173"/>
    <lineage>
        <taxon>Eukaryota</taxon>
        <taxon>Fungi</taxon>
        <taxon>Dikarya</taxon>
        <taxon>Ascomycota</taxon>
        <taxon>Pezizomycotina</taxon>
        <taxon>Eurotiomycetes</taxon>
        <taxon>Eurotiomycetidae</taxon>
        <taxon>Eurotiales</taxon>
        <taxon>Aspergillaceae</taxon>
        <taxon>Aspergillus</taxon>
        <taxon>Aspergillus subgen. Nidulantes</taxon>
    </lineage>
</organism>
<keyword evidence="1" id="KW-1133">Transmembrane helix</keyword>
<comment type="caution">
    <text evidence="2">The sequence shown here is derived from an EMBL/GenBank/DDBJ whole genome shotgun (WGS) entry which is preliminary data.</text>
</comment>
<name>A0ABR4LZP2_9EURO</name>
<evidence type="ECO:0000313" key="3">
    <source>
        <dbReference type="Proteomes" id="UP001610432"/>
    </source>
</evidence>
<keyword evidence="3" id="KW-1185">Reference proteome</keyword>
<proteinExistence type="predicted"/>
<keyword evidence="1" id="KW-0812">Transmembrane</keyword>
<evidence type="ECO:0000256" key="1">
    <source>
        <dbReference type="SAM" id="Phobius"/>
    </source>
</evidence>
<evidence type="ECO:0000313" key="2">
    <source>
        <dbReference type="EMBL" id="KAL2869654.1"/>
    </source>
</evidence>
<feature type="transmembrane region" description="Helical" evidence="1">
    <location>
        <begin position="29"/>
        <end position="50"/>
    </location>
</feature>
<protein>
    <submittedName>
        <fullName evidence="2">Uncharacterized protein</fullName>
    </submittedName>
</protein>
<sequence length="148" mass="16569">MPIIAGSLGLAWTVLMYIPQIMMMESRTWWGIVMISRVCIVGILIAAFSLTAQYLPLPLGSCANDYEWRPGNNIPSNTPTLFEVLPIKSSEHGASGKFSFYSTSCSRVVELWKYELALAILILLSTCSTGILFARLHTMPRRYLFKNS</sequence>